<dbReference type="InterPro" id="IPR047655">
    <property type="entry name" value="Transpos_IS630-like"/>
</dbReference>
<dbReference type="GO" id="GO:0003676">
    <property type="term" value="F:nucleic acid binding"/>
    <property type="evidence" value="ECO:0007669"/>
    <property type="project" value="InterPro"/>
</dbReference>
<dbReference type="SUPFAM" id="SSF46689">
    <property type="entry name" value="Homeodomain-like"/>
    <property type="match status" value="1"/>
</dbReference>
<comment type="caution">
    <text evidence="2">The sequence shown here is derived from an EMBL/GenBank/DDBJ whole genome shotgun (WGS) entry which is preliminary data.</text>
</comment>
<proteinExistence type="predicted"/>
<dbReference type="Pfam" id="PF13358">
    <property type="entry name" value="DDE_3"/>
    <property type="match status" value="1"/>
</dbReference>
<protein>
    <recommendedName>
        <fullName evidence="1">Tc1-like transposase DDE domain-containing protein</fullName>
    </recommendedName>
</protein>
<dbReference type="NCBIfam" id="NF033545">
    <property type="entry name" value="transpos_IS630"/>
    <property type="match status" value="1"/>
</dbReference>
<feature type="domain" description="Tc1-like transposase DDE" evidence="1">
    <location>
        <begin position="136"/>
        <end position="280"/>
    </location>
</feature>
<evidence type="ECO:0000313" key="2">
    <source>
        <dbReference type="EMBL" id="GDY60307.1"/>
    </source>
</evidence>
<dbReference type="RefSeq" id="WP_137982160.1">
    <property type="nucleotide sequence ID" value="NZ_BAAASO010000146.1"/>
</dbReference>
<accession>A0A4D4LQ25</accession>
<reference evidence="2 3" key="1">
    <citation type="journal article" date="2020" name="Int. J. Syst. Evol. Microbiol.">
        <title>Reclassification of Streptomyces castelarensis and Streptomyces sporoclivatus as later heterotypic synonyms of Streptomyces antimycoticus.</title>
        <authorList>
            <person name="Komaki H."/>
            <person name="Tamura T."/>
        </authorList>
    </citation>
    <scope>NUCLEOTIDE SEQUENCE [LARGE SCALE GENOMIC DNA]</scope>
    <source>
        <strain evidence="2 3">NBRC 13459</strain>
    </source>
</reference>
<dbReference type="OrthoDB" id="4191160at2"/>
<organism evidence="2 3">
    <name type="scientific">Streptomyces violaceusniger</name>
    <dbReference type="NCBI Taxonomy" id="68280"/>
    <lineage>
        <taxon>Bacteria</taxon>
        <taxon>Bacillati</taxon>
        <taxon>Actinomycetota</taxon>
        <taxon>Actinomycetes</taxon>
        <taxon>Kitasatosporales</taxon>
        <taxon>Streptomycetaceae</taxon>
        <taxon>Streptomyces</taxon>
        <taxon>Streptomyces violaceusniger group</taxon>
    </lineage>
</organism>
<dbReference type="InterPro" id="IPR036397">
    <property type="entry name" value="RNaseH_sf"/>
</dbReference>
<name>A0A4D4LQ25_STRVO</name>
<dbReference type="EMBL" id="BJHW01000002">
    <property type="protein sequence ID" value="GDY60307.1"/>
    <property type="molecule type" value="Genomic_DNA"/>
</dbReference>
<evidence type="ECO:0000313" key="3">
    <source>
        <dbReference type="Proteomes" id="UP000301309"/>
    </source>
</evidence>
<dbReference type="Proteomes" id="UP000301309">
    <property type="component" value="Unassembled WGS sequence"/>
</dbReference>
<gene>
    <name evidence="2" type="ORF">SVIO_109300</name>
</gene>
<dbReference type="Gene3D" id="3.30.420.10">
    <property type="entry name" value="Ribonuclease H-like superfamily/Ribonuclease H"/>
    <property type="match status" value="1"/>
</dbReference>
<evidence type="ECO:0000259" key="1">
    <source>
        <dbReference type="Pfam" id="PF13358"/>
    </source>
</evidence>
<dbReference type="AlphaFoldDB" id="A0A4D4LQ25"/>
<dbReference type="InterPro" id="IPR009057">
    <property type="entry name" value="Homeodomain-like_sf"/>
</dbReference>
<keyword evidence="3" id="KW-1185">Reference proteome</keyword>
<dbReference type="Pfam" id="PF13565">
    <property type="entry name" value="HTH_32"/>
    <property type="match status" value="1"/>
</dbReference>
<dbReference type="InterPro" id="IPR038717">
    <property type="entry name" value="Tc1-like_DDE_dom"/>
</dbReference>
<sequence>MTVPQVADLLECNNVTVRGAVHRCEDGGFETLADAPRPGRPPSITREDRKALAALLDESACQGRTWTTAALCDWLRAECGVRAGAAWLTDLLHRDGFRWKRTRDTLRHTADPVLQQAARARLEDLRLAADTGVSDMYILDESGFAPTMPTGNTWPRQGSGPWCHVRTTRAGACTCWVPCRWDRVPTWCGRRPAARSTRPCCWSSCARSGLVCPAGLEEFPAGRKRARPCTVVLDNASAHVARAFKGRREGLAAVGVELFSLPPRSPELNDIERMWRAATYEDYPERVHTTSEAVGNAVDQALARQRTRIKGSATNFTQAA</sequence>